<reference evidence="2 3" key="1">
    <citation type="submission" date="2024-02" db="EMBL/GenBank/DDBJ databases">
        <authorList>
            <person name="Vignale AGUSTIN F."/>
            <person name="Sosa J E."/>
            <person name="Modenutti C."/>
        </authorList>
    </citation>
    <scope>NUCLEOTIDE SEQUENCE [LARGE SCALE GENOMIC DNA]</scope>
</reference>
<evidence type="ECO:0000313" key="3">
    <source>
        <dbReference type="Proteomes" id="UP001642360"/>
    </source>
</evidence>
<comment type="caution">
    <text evidence="2">The sequence shown here is derived from an EMBL/GenBank/DDBJ whole genome shotgun (WGS) entry which is preliminary data.</text>
</comment>
<proteinExistence type="predicted"/>
<dbReference type="InterPro" id="IPR049306">
    <property type="entry name" value="GLV1-2"/>
</dbReference>
<keyword evidence="1" id="KW-0732">Signal</keyword>
<dbReference type="AlphaFoldDB" id="A0ABC8SAM3"/>
<dbReference type="EMBL" id="CAUOFW020002502">
    <property type="protein sequence ID" value="CAK9154175.1"/>
    <property type="molecule type" value="Genomic_DNA"/>
</dbReference>
<protein>
    <recommendedName>
        <fullName evidence="4">Phytosulfokine-beta</fullName>
    </recommendedName>
</protein>
<dbReference type="Proteomes" id="UP001642360">
    <property type="component" value="Unassembled WGS sequence"/>
</dbReference>
<feature type="signal peptide" evidence="1">
    <location>
        <begin position="1"/>
        <end position="29"/>
    </location>
</feature>
<organism evidence="2 3">
    <name type="scientific">Ilex paraguariensis</name>
    <name type="common">yerba mate</name>
    <dbReference type="NCBI Taxonomy" id="185542"/>
    <lineage>
        <taxon>Eukaryota</taxon>
        <taxon>Viridiplantae</taxon>
        <taxon>Streptophyta</taxon>
        <taxon>Embryophyta</taxon>
        <taxon>Tracheophyta</taxon>
        <taxon>Spermatophyta</taxon>
        <taxon>Magnoliopsida</taxon>
        <taxon>eudicotyledons</taxon>
        <taxon>Gunneridae</taxon>
        <taxon>Pentapetalae</taxon>
        <taxon>asterids</taxon>
        <taxon>campanulids</taxon>
        <taxon>Aquifoliales</taxon>
        <taxon>Aquifoliaceae</taxon>
        <taxon>Ilex</taxon>
    </lineage>
</organism>
<dbReference type="Pfam" id="PF21529">
    <property type="entry name" value="GLV1-2"/>
    <property type="match status" value="1"/>
</dbReference>
<keyword evidence="3" id="KW-1185">Reference proteome</keyword>
<evidence type="ECO:0008006" key="4">
    <source>
        <dbReference type="Google" id="ProtNLM"/>
    </source>
</evidence>
<sequence length="90" mass="9758">MKKSVIVPCKIALLLAIFLLISMSSVIEAAQSTRAEAHGIEAFQSSRGNVCAMTEDGCFEEEDSNSFGVDYAPVHAKPPIHNNRLHGENN</sequence>
<name>A0ABC8SAM3_9AQUA</name>
<accession>A0ABC8SAM3</accession>
<evidence type="ECO:0000256" key="1">
    <source>
        <dbReference type="SAM" id="SignalP"/>
    </source>
</evidence>
<evidence type="ECO:0000313" key="2">
    <source>
        <dbReference type="EMBL" id="CAK9154175.1"/>
    </source>
</evidence>
<gene>
    <name evidence="2" type="ORF">ILEXP_LOCUS22483</name>
</gene>
<feature type="chain" id="PRO_5044802616" description="Phytosulfokine-beta" evidence="1">
    <location>
        <begin position="30"/>
        <end position="90"/>
    </location>
</feature>